<keyword evidence="2" id="KW-1185">Reference proteome</keyword>
<dbReference type="STRING" id="1317122.ATO12_17065"/>
<dbReference type="RefSeq" id="WP_165583374.1">
    <property type="nucleotide sequence ID" value="NZ_AQRA01000005.1"/>
</dbReference>
<proteinExistence type="predicted"/>
<dbReference type="AlphaFoldDB" id="A0A023BUG6"/>
<protein>
    <submittedName>
        <fullName evidence="1">Uncharacterized protein</fullName>
    </submittedName>
</protein>
<evidence type="ECO:0000313" key="2">
    <source>
        <dbReference type="Proteomes" id="UP000023541"/>
    </source>
</evidence>
<dbReference type="Pfam" id="PF06289">
    <property type="entry name" value="FlbD"/>
    <property type="match status" value="1"/>
</dbReference>
<dbReference type="EMBL" id="AQRA01000005">
    <property type="protein sequence ID" value="EZH73646.1"/>
    <property type="molecule type" value="Genomic_DNA"/>
</dbReference>
<evidence type="ECO:0000313" key="1">
    <source>
        <dbReference type="EMBL" id="EZH73646.1"/>
    </source>
</evidence>
<accession>A0A023BUG6</accession>
<dbReference type="Proteomes" id="UP000023541">
    <property type="component" value="Unassembled WGS sequence"/>
</dbReference>
<gene>
    <name evidence="1" type="ORF">ATO12_17065</name>
</gene>
<dbReference type="InterPro" id="IPR009384">
    <property type="entry name" value="SwrD-like"/>
</dbReference>
<comment type="caution">
    <text evidence="1">The sequence shown here is derived from an EMBL/GenBank/DDBJ whole genome shotgun (WGS) entry which is preliminary data.</text>
</comment>
<organism evidence="1 2">
    <name type="scientific">Aquimarina atlantica</name>
    <dbReference type="NCBI Taxonomy" id="1317122"/>
    <lineage>
        <taxon>Bacteria</taxon>
        <taxon>Pseudomonadati</taxon>
        <taxon>Bacteroidota</taxon>
        <taxon>Flavobacteriia</taxon>
        <taxon>Flavobacteriales</taxon>
        <taxon>Flavobacteriaceae</taxon>
        <taxon>Aquimarina</taxon>
    </lineage>
</organism>
<name>A0A023BUG6_9FLAO</name>
<reference evidence="1 2" key="1">
    <citation type="submission" date="2014-04" db="EMBL/GenBank/DDBJ databases">
        <title>Aquimarina sp. 22II-S11-z7 Genome Sequencing.</title>
        <authorList>
            <person name="Lai Q."/>
        </authorList>
    </citation>
    <scope>NUCLEOTIDE SEQUENCE [LARGE SCALE GENOMIC DNA]</scope>
    <source>
        <strain evidence="1 2">22II-S11-z7</strain>
    </source>
</reference>
<sequence length="59" mass="6727">MIEIINSGNIKRQEITVDTDNIAKMVSEPNNCTLITMTDGEMMVVAESRTEIRRLSREQ</sequence>